<keyword evidence="3" id="KW-1185">Reference proteome</keyword>
<organism evidence="2 3">
    <name type="scientific">Eumeta variegata</name>
    <name type="common">Bagworm moth</name>
    <name type="synonym">Eumeta japonica</name>
    <dbReference type="NCBI Taxonomy" id="151549"/>
    <lineage>
        <taxon>Eukaryota</taxon>
        <taxon>Metazoa</taxon>
        <taxon>Ecdysozoa</taxon>
        <taxon>Arthropoda</taxon>
        <taxon>Hexapoda</taxon>
        <taxon>Insecta</taxon>
        <taxon>Pterygota</taxon>
        <taxon>Neoptera</taxon>
        <taxon>Endopterygota</taxon>
        <taxon>Lepidoptera</taxon>
        <taxon>Glossata</taxon>
        <taxon>Ditrysia</taxon>
        <taxon>Tineoidea</taxon>
        <taxon>Psychidae</taxon>
        <taxon>Oiketicinae</taxon>
        <taxon>Eumeta</taxon>
    </lineage>
</organism>
<protein>
    <submittedName>
        <fullName evidence="2">Uncharacterized protein</fullName>
    </submittedName>
</protein>
<evidence type="ECO:0000256" key="1">
    <source>
        <dbReference type="SAM" id="MobiDB-lite"/>
    </source>
</evidence>
<reference evidence="2 3" key="1">
    <citation type="journal article" date="2019" name="Commun. Biol.">
        <title>The bagworm genome reveals a unique fibroin gene that provides high tensile strength.</title>
        <authorList>
            <person name="Kono N."/>
            <person name="Nakamura H."/>
            <person name="Ohtoshi R."/>
            <person name="Tomita M."/>
            <person name="Numata K."/>
            <person name="Arakawa K."/>
        </authorList>
    </citation>
    <scope>NUCLEOTIDE SEQUENCE [LARGE SCALE GENOMIC DNA]</scope>
</reference>
<name>A0A4C1WES8_EUMVA</name>
<gene>
    <name evidence="2" type="ORF">EVAR_97900_1</name>
</gene>
<evidence type="ECO:0000313" key="3">
    <source>
        <dbReference type="Proteomes" id="UP000299102"/>
    </source>
</evidence>
<accession>A0A4C1WES8</accession>
<dbReference type="EMBL" id="BGZK01000548">
    <property type="protein sequence ID" value="GBP49603.1"/>
    <property type="molecule type" value="Genomic_DNA"/>
</dbReference>
<comment type="caution">
    <text evidence="2">The sequence shown here is derived from an EMBL/GenBank/DDBJ whole genome shotgun (WGS) entry which is preliminary data.</text>
</comment>
<dbReference type="Proteomes" id="UP000299102">
    <property type="component" value="Unassembled WGS sequence"/>
</dbReference>
<proteinExistence type="predicted"/>
<evidence type="ECO:0000313" key="2">
    <source>
        <dbReference type="EMBL" id="GBP49603.1"/>
    </source>
</evidence>
<sequence>MTIDQLEFIQNLLHEALCPGGNIVSEEVKISSWILIRCECASVKTLQRIARTLRIFSDLRPSASWKKNVTKVTTRSLFSGIVINDHRCGGARVKPVRARWPAEGRSRHTQIDYINRAGYLGRVSGRIHPFPGGDGQIERAFLLTQHSGPLAPRALPRRRVRTKSGDNTTPRLLYTGHRTKRCCARGRPIIVEWERDARHSAGLSLVRERSAVEVITQEPIKGLAERWSANPRTPPPAADRRGGRRPHPASTAECSRRGFVSVRREFPWKQRDGAIKEAGRALANRPYWTAAGVGRIPMAGAAPDEIRPVRLGSTDRPHVFITHTGTLTTSNFATHE</sequence>
<dbReference type="AlphaFoldDB" id="A0A4C1WES8"/>
<feature type="region of interest" description="Disordered" evidence="1">
    <location>
        <begin position="223"/>
        <end position="255"/>
    </location>
</feature>